<feature type="non-terminal residue" evidence="1">
    <location>
        <position position="143"/>
    </location>
</feature>
<reference evidence="1" key="1">
    <citation type="journal article" date="2014" name="Front. Microbiol.">
        <title>High frequency of phylogenetically diverse reductive dehalogenase-homologous genes in deep subseafloor sedimentary metagenomes.</title>
        <authorList>
            <person name="Kawai M."/>
            <person name="Futagami T."/>
            <person name="Toyoda A."/>
            <person name="Takaki Y."/>
            <person name="Nishi S."/>
            <person name="Hori S."/>
            <person name="Arai W."/>
            <person name="Tsubouchi T."/>
            <person name="Morono Y."/>
            <person name="Uchiyama I."/>
            <person name="Ito T."/>
            <person name="Fujiyama A."/>
            <person name="Inagaki F."/>
            <person name="Takami H."/>
        </authorList>
    </citation>
    <scope>NUCLEOTIDE SEQUENCE</scope>
    <source>
        <strain evidence="1">Expedition CK06-06</strain>
    </source>
</reference>
<dbReference type="AlphaFoldDB" id="X1DWE2"/>
<accession>X1DWE2</accession>
<dbReference type="EMBL" id="BART01037937">
    <property type="protein sequence ID" value="GAH12505.1"/>
    <property type="molecule type" value="Genomic_DNA"/>
</dbReference>
<gene>
    <name evidence="1" type="ORF">S01H4_63200</name>
</gene>
<proteinExistence type="predicted"/>
<evidence type="ECO:0000313" key="1">
    <source>
        <dbReference type="EMBL" id="GAH12505.1"/>
    </source>
</evidence>
<name>X1DWE2_9ZZZZ</name>
<feature type="non-terminal residue" evidence="1">
    <location>
        <position position="1"/>
    </location>
</feature>
<organism evidence="1">
    <name type="scientific">marine sediment metagenome</name>
    <dbReference type="NCBI Taxonomy" id="412755"/>
    <lineage>
        <taxon>unclassified sequences</taxon>
        <taxon>metagenomes</taxon>
        <taxon>ecological metagenomes</taxon>
    </lineage>
</organism>
<sequence>GTAGAFTYSLVSVQDASTSTCSQAQTGNAVVTVNAYPTADAGSGGDECDLDFVLQATSSVGTGVWTMTDGTGTAMFSPNTNDSNAVVTVTEYGTKEFTWTEVNGTCSDTATIEVNFFEQPVTNAGTGGDECDLDFVLNAVSGT</sequence>
<protein>
    <submittedName>
        <fullName evidence="1">Uncharacterized protein</fullName>
    </submittedName>
</protein>
<comment type="caution">
    <text evidence="1">The sequence shown here is derived from an EMBL/GenBank/DDBJ whole genome shotgun (WGS) entry which is preliminary data.</text>
</comment>